<sequence>MNYCSDVTYRDSGRTVTLKCAVEIRMVNLPGDSGGPIYVRGPSIGLNSIEVYAYGITSGYRYLNLSGYIIPLTTIASPLDAYDLYVQYT</sequence>
<dbReference type="Proteomes" id="UP000001567">
    <property type="component" value="Chromosome"/>
</dbReference>
<reference evidence="1 2" key="1">
    <citation type="submission" date="2007-04" db="EMBL/GenBank/DDBJ databases">
        <title>Complete sequence of Pyrobaculum arsenaticum DSM 13514.</title>
        <authorList>
            <consortium name="US DOE Joint Genome Institute"/>
            <person name="Copeland A."/>
            <person name="Lucas S."/>
            <person name="Lapidus A."/>
            <person name="Barry K."/>
            <person name="Glavina del Rio T."/>
            <person name="Dalin E."/>
            <person name="Tice H."/>
            <person name="Pitluck S."/>
            <person name="Chain P."/>
            <person name="Malfatti S."/>
            <person name="Shin M."/>
            <person name="Vergez L."/>
            <person name="Schmutz J."/>
            <person name="Larimer F."/>
            <person name="Land M."/>
            <person name="Hauser L."/>
            <person name="Kyrpides N."/>
            <person name="Mikhailova N."/>
            <person name="Cozen A.E."/>
            <person name="Fitz-Gibbon S.T."/>
            <person name="House C.H."/>
            <person name="Saltikov C."/>
            <person name="Lowe T.M."/>
            <person name="Richardson P."/>
        </authorList>
    </citation>
    <scope>NUCLEOTIDE SEQUENCE [LARGE SCALE GENOMIC DNA]</scope>
    <source>
        <strain evidence="2">ATCC 700994 / DSM 13514 / JCM 11321 / PZ6</strain>
    </source>
</reference>
<gene>
    <name evidence="1" type="ordered locus">Pars_0720</name>
</gene>
<protein>
    <recommendedName>
        <fullName evidence="3">Peptidase S1 domain-containing protein</fullName>
    </recommendedName>
</protein>
<evidence type="ECO:0000313" key="1">
    <source>
        <dbReference type="EMBL" id="ABP50306.1"/>
    </source>
</evidence>
<dbReference type="SUPFAM" id="SSF50494">
    <property type="entry name" value="Trypsin-like serine proteases"/>
    <property type="match status" value="1"/>
</dbReference>
<dbReference type="STRING" id="340102.Pars_0720"/>
<proteinExistence type="predicted"/>
<dbReference type="KEGG" id="pas:Pars_0720"/>
<dbReference type="EMBL" id="CP000660">
    <property type="protein sequence ID" value="ABP50306.1"/>
    <property type="molecule type" value="Genomic_DNA"/>
</dbReference>
<organism evidence="1 2">
    <name type="scientific">Pyrobaculum arsenaticum (strain DSM 13514 / JCM 11321 / PZ6)</name>
    <dbReference type="NCBI Taxonomy" id="340102"/>
    <lineage>
        <taxon>Archaea</taxon>
        <taxon>Thermoproteota</taxon>
        <taxon>Thermoprotei</taxon>
        <taxon>Thermoproteales</taxon>
        <taxon>Thermoproteaceae</taxon>
        <taxon>Pyrobaculum</taxon>
    </lineage>
</organism>
<accession>A4WIT9</accession>
<evidence type="ECO:0000313" key="2">
    <source>
        <dbReference type="Proteomes" id="UP000001567"/>
    </source>
</evidence>
<dbReference type="AlphaFoldDB" id="A4WIT9"/>
<name>A4WIT9_PYRAR</name>
<dbReference type="InterPro" id="IPR009003">
    <property type="entry name" value="Peptidase_S1_PA"/>
</dbReference>
<dbReference type="HOGENOM" id="CLU_2447779_0_0_2"/>
<evidence type="ECO:0008006" key="3">
    <source>
        <dbReference type="Google" id="ProtNLM"/>
    </source>
</evidence>